<evidence type="ECO:0000256" key="7">
    <source>
        <dbReference type="ARBA" id="ARBA00023136"/>
    </source>
</evidence>
<evidence type="ECO:0000256" key="2">
    <source>
        <dbReference type="ARBA" id="ARBA00006375"/>
    </source>
</evidence>
<evidence type="ECO:0000256" key="5">
    <source>
        <dbReference type="ARBA" id="ARBA00022737"/>
    </source>
</evidence>
<dbReference type="WBParaSite" id="Smp_346840.1">
    <property type="protein sequence ID" value="Smp_346840.1"/>
    <property type="gene ID" value="Smp_346840"/>
</dbReference>
<dbReference type="FunCoup" id="A0A5K4FE60">
    <property type="interactions" value="548"/>
</dbReference>
<evidence type="ECO:0000256" key="6">
    <source>
        <dbReference type="ARBA" id="ARBA00022989"/>
    </source>
</evidence>
<dbReference type="PROSITE" id="PS50920">
    <property type="entry name" value="SOLCAR"/>
    <property type="match status" value="3"/>
</dbReference>
<dbReference type="Pfam" id="PF00153">
    <property type="entry name" value="Mito_carr"/>
    <property type="match status" value="3"/>
</dbReference>
<dbReference type="InterPro" id="IPR018108">
    <property type="entry name" value="MCP_transmembrane"/>
</dbReference>
<dbReference type="ExpressionAtlas" id="A0A5K4FE60">
    <property type="expression patterns" value="baseline"/>
</dbReference>
<evidence type="ECO:0000256" key="8">
    <source>
        <dbReference type="PROSITE-ProRule" id="PRU00282"/>
    </source>
</evidence>
<keyword evidence="4 8" id="KW-0812">Transmembrane</keyword>
<accession>A0A5K4FE60</accession>
<keyword evidence="10" id="KW-1185">Reference proteome</keyword>
<feature type="repeat" description="Solcar" evidence="8">
    <location>
        <begin position="153"/>
        <end position="259"/>
    </location>
</feature>
<dbReference type="AlphaFoldDB" id="A0A5K4FE60"/>
<evidence type="ECO:0000256" key="1">
    <source>
        <dbReference type="ARBA" id="ARBA00004141"/>
    </source>
</evidence>
<reference evidence="11" key="2">
    <citation type="submission" date="2019-11" db="UniProtKB">
        <authorList>
            <consortium name="WormBaseParasite"/>
        </authorList>
    </citation>
    <scope>IDENTIFICATION</scope>
    <source>
        <strain evidence="11">Puerto Rican</strain>
    </source>
</reference>
<evidence type="ECO:0000256" key="3">
    <source>
        <dbReference type="ARBA" id="ARBA00022448"/>
    </source>
</evidence>
<keyword evidence="5" id="KW-0677">Repeat</keyword>
<comment type="similarity">
    <text evidence="2 9">Belongs to the mitochondrial carrier (TC 2.A.29) family.</text>
</comment>
<evidence type="ECO:0000313" key="11">
    <source>
        <dbReference type="WBParaSite" id="Smp_346840.1"/>
    </source>
</evidence>
<feature type="repeat" description="Solcar" evidence="8">
    <location>
        <begin position="17"/>
        <end position="105"/>
    </location>
</feature>
<sequence>MFTSQLKSLVDTAKKDYPSTLKFCMCCSAAFLSETITYPLDILKTRIQVYGELQSSSYPGVIKICSSVIRNEGLFKLWQGLSPALFRHIIYTGARMPIYEIIRQDIFHLPPASHFTVKSTKNSFSDKSHVIPKQKLSAMEKTSTELIQENKSNFVIQAAFTGVIAGSFAQFLASPIDLIKVRLQTERRWMSEGHLNNHKPSKPTELPTGHQRLSFTRTAKQLISEGGIIGLWRGGLPNVQRAALVNMGELTTYDTSKRWFAVRFQLEDGTLLHMCASITSGFVAAVLGTPADMIKTRMMNQRTTVSLSINGSGLLYAGVIDCFRKTVRNEGFSALYKGFFLIWARMAPWSLTFWVTYEKIRCLAGVDGF</sequence>
<proteinExistence type="inferred from homology"/>
<dbReference type="InterPro" id="IPR050391">
    <property type="entry name" value="Mito_Metabolite_Transporter"/>
</dbReference>
<reference evidence="10" key="1">
    <citation type="journal article" date="2012" name="PLoS Negl. Trop. Dis.">
        <title>A systematically improved high quality genome and transcriptome of the human blood fluke Schistosoma mansoni.</title>
        <authorList>
            <person name="Protasio A.V."/>
            <person name="Tsai I.J."/>
            <person name="Babbage A."/>
            <person name="Nichol S."/>
            <person name="Hunt M."/>
            <person name="Aslett M.A."/>
            <person name="De Silva N."/>
            <person name="Velarde G.S."/>
            <person name="Anderson T.J."/>
            <person name="Clark R.C."/>
            <person name="Davidson C."/>
            <person name="Dillon G.P."/>
            <person name="Holroyd N.E."/>
            <person name="LoVerde P.T."/>
            <person name="Lloyd C."/>
            <person name="McQuillan J."/>
            <person name="Oliveira G."/>
            <person name="Otto T.D."/>
            <person name="Parker-Manuel S.J."/>
            <person name="Quail M.A."/>
            <person name="Wilson R.A."/>
            <person name="Zerlotini A."/>
            <person name="Dunne D.W."/>
            <person name="Berriman M."/>
        </authorList>
    </citation>
    <scope>NUCLEOTIDE SEQUENCE [LARGE SCALE GENOMIC DNA]</scope>
    <source>
        <strain evidence="10">Puerto Rican</strain>
    </source>
</reference>
<evidence type="ECO:0000313" key="10">
    <source>
        <dbReference type="Proteomes" id="UP000008854"/>
    </source>
</evidence>
<keyword evidence="3 9" id="KW-0813">Transport</keyword>
<dbReference type="PANTHER" id="PTHR45618">
    <property type="entry name" value="MITOCHONDRIAL DICARBOXYLATE CARRIER-RELATED"/>
    <property type="match status" value="1"/>
</dbReference>
<dbReference type="InterPro" id="IPR023395">
    <property type="entry name" value="MCP_dom_sf"/>
</dbReference>
<evidence type="ECO:0000256" key="4">
    <source>
        <dbReference type="ARBA" id="ARBA00022692"/>
    </source>
</evidence>
<keyword evidence="6" id="KW-1133">Transmembrane helix</keyword>
<keyword evidence="7 8" id="KW-0472">Membrane</keyword>
<dbReference type="InParanoid" id="A0A5K4FE60"/>
<evidence type="ECO:0000256" key="9">
    <source>
        <dbReference type="RuleBase" id="RU000488"/>
    </source>
</evidence>
<organism evidence="10 11">
    <name type="scientific">Schistosoma mansoni</name>
    <name type="common">Blood fluke</name>
    <dbReference type="NCBI Taxonomy" id="6183"/>
    <lineage>
        <taxon>Eukaryota</taxon>
        <taxon>Metazoa</taxon>
        <taxon>Spiralia</taxon>
        <taxon>Lophotrochozoa</taxon>
        <taxon>Platyhelminthes</taxon>
        <taxon>Trematoda</taxon>
        <taxon>Digenea</taxon>
        <taxon>Strigeidida</taxon>
        <taxon>Schistosomatoidea</taxon>
        <taxon>Schistosomatidae</taxon>
        <taxon>Schistosoma</taxon>
    </lineage>
</organism>
<dbReference type="STRING" id="6183.A0A5K4FE60"/>
<dbReference type="Gene3D" id="1.50.40.10">
    <property type="entry name" value="Mitochondrial carrier domain"/>
    <property type="match status" value="1"/>
</dbReference>
<dbReference type="SUPFAM" id="SSF103506">
    <property type="entry name" value="Mitochondrial carrier"/>
    <property type="match status" value="1"/>
</dbReference>
<dbReference type="Proteomes" id="UP000008854">
    <property type="component" value="Unassembled WGS sequence"/>
</dbReference>
<comment type="subcellular location">
    <subcellularLocation>
        <location evidence="1">Membrane</location>
        <topology evidence="1">Multi-pass membrane protein</topology>
    </subcellularLocation>
</comment>
<protein>
    <submittedName>
        <fullName evidence="11">Mitochondrial uncoupling protein 4</fullName>
    </submittedName>
</protein>
<name>A0A5K4FE60_SCHMA</name>
<feature type="repeat" description="Solcar" evidence="8">
    <location>
        <begin position="268"/>
        <end position="363"/>
    </location>
</feature>
<dbReference type="GO" id="GO:0016020">
    <property type="term" value="C:membrane"/>
    <property type="evidence" value="ECO:0007669"/>
    <property type="project" value="UniProtKB-SubCell"/>
</dbReference>